<evidence type="ECO:0000256" key="1">
    <source>
        <dbReference type="ARBA" id="ARBA00013860"/>
    </source>
</evidence>
<dbReference type="HAMAP" id="MF_01008">
    <property type="entry name" value="MraZ"/>
    <property type="match status" value="1"/>
</dbReference>
<dbReference type="EMBL" id="MHQZ01000043">
    <property type="protein sequence ID" value="OHA13012.1"/>
    <property type="molecule type" value="Genomic_DNA"/>
</dbReference>
<reference evidence="9 10" key="1">
    <citation type="journal article" date="2016" name="Nat. Commun.">
        <title>Thousands of microbial genomes shed light on interconnected biogeochemical processes in an aquifer system.</title>
        <authorList>
            <person name="Anantharaman K."/>
            <person name="Brown C.T."/>
            <person name="Hug L.A."/>
            <person name="Sharon I."/>
            <person name="Castelle C.J."/>
            <person name="Probst A.J."/>
            <person name="Thomas B.C."/>
            <person name="Singh A."/>
            <person name="Wilkins M.J."/>
            <person name="Karaoz U."/>
            <person name="Brodie E.L."/>
            <person name="Williams K.H."/>
            <person name="Hubbard S.S."/>
            <person name="Banfield J.F."/>
        </authorList>
    </citation>
    <scope>NUCLEOTIDE SEQUENCE [LARGE SCALE GENOMIC DNA]</scope>
</reference>
<dbReference type="GO" id="GO:0003700">
    <property type="term" value="F:DNA-binding transcription factor activity"/>
    <property type="evidence" value="ECO:0007669"/>
    <property type="project" value="UniProtKB-UniRule"/>
</dbReference>
<dbReference type="InterPro" id="IPR007159">
    <property type="entry name" value="SpoVT-AbrB_dom"/>
</dbReference>
<dbReference type="GO" id="GO:2000143">
    <property type="term" value="P:negative regulation of DNA-templated transcription initiation"/>
    <property type="evidence" value="ECO:0007669"/>
    <property type="project" value="TreeGrafter"/>
</dbReference>
<dbReference type="Proteomes" id="UP000178302">
    <property type="component" value="Unassembled WGS sequence"/>
</dbReference>
<dbReference type="Pfam" id="PF02381">
    <property type="entry name" value="MraZ"/>
    <property type="match status" value="2"/>
</dbReference>
<dbReference type="NCBIfam" id="TIGR00242">
    <property type="entry name" value="division/cell wall cluster transcriptional repressor MraZ"/>
    <property type="match status" value="1"/>
</dbReference>
<dbReference type="PANTHER" id="PTHR34701:SF1">
    <property type="entry name" value="TRANSCRIPTIONAL REGULATOR MRAZ"/>
    <property type="match status" value="1"/>
</dbReference>
<dbReference type="PROSITE" id="PS51740">
    <property type="entry name" value="SPOVT_ABRB"/>
    <property type="match status" value="2"/>
</dbReference>
<evidence type="ECO:0000259" key="8">
    <source>
        <dbReference type="PROSITE" id="PS51740"/>
    </source>
</evidence>
<dbReference type="CDD" id="cd16321">
    <property type="entry name" value="MraZ_C"/>
    <property type="match status" value="1"/>
</dbReference>
<comment type="caution">
    <text evidence="9">The sequence shown here is derived from an EMBL/GenBank/DDBJ whole genome shotgun (WGS) entry which is preliminary data.</text>
</comment>
<dbReference type="GO" id="GO:0005737">
    <property type="term" value="C:cytoplasm"/>
    <property type="evidence" value="ECO:0007669"/>
    <property type="project" value="UniProtKB-UniRule"/>
</dbReference>
<keyword evidence="5 7" id="KW-0238">DNA-binding</keyword>
<name>A0A1G2LQ92_9BACT</name>
<dbReference type="InterPro" id="IPR035644">
    <property type="entry name" value="MraZ_C"/>
</dbReference>
<evidence type="ECO:0000313" key="10">
    <source>
        <dbReference type="Proteomes" id="UP000178302"/>
    </source>
</evidence>
<proteinExistence type="inferred from homology"/>
<protein>
    <recommendedName>
        <fullName evidence="1 7">Transcriptional regulator MraZ</fullName>
    </recommendedName>
</protein>
<dbReference type="PANTHER" id="PTHR34701">
    <property type="entry name" value="TRANSCRIPTIONAL REGULATOR MRAZ"/>
    <property type="match status" value="1"/>
</dbReference>
<keyword evidence="9" id="KW-0132">Cell division</keyword>
<dbReference type="Gene3D" id="3.40.1550.20">
    <property type="entry name" value="Transcriptional regulator MraZ domain"/>
    <property type="match status" value="1"/>
</dbReference>
<dbReference type="InterPro" id="IPR020603">
    <property type="entry name" value="MraZ_dom"/>
</dbReference>
<dbReference type="GO" id="GO:0000976">
    <property type="term" value="F:transcription cis-regulatory region binding"/>
    <property type="evidence" value="ECO:0007669"/>
    <property type="project" value="TreeGrafter"/>
</dbReference>
<evidence type="ECO:0000256" key="2">
    <source>
        <dbReference type="ARBA" id="ARBA00022490"/>
    </source>
</evidence>
<dbReference type="InterPro" id="IPR038619">
    <property type="entry name" value="MraZ_sf"/>
</dbReference>
<organism evidence="9 10">
    <name type="scientific">Candidatus Tagabacteria bacterium RIFCSPLOWO2_01_FULL_39_11</name>
    <dbReference type="NCBI Taxonomy" id="1802295"/>
    <lineage>
        <taxon>Bacteria</taxon>
        <taxon>Candidatus Tagaibacteriota</taxon>
    </lineage>
</organism>
<dbReference type="InterPro" id="IPR003444">
    <property type="entry name" value="MraZ"/>
</dbReference>
<keyword evidence="4 7" id="KW-0805">Transcription regulation</keyword>
<comment type="subcellular location">
    <subcellularLocation>
        <location evidence="7">Cytoplasm</location>
        <location evidence="7">Nucleoid</location>
    </subcellularLocation>
</comment>
<keyword evidence="3" id="KW-0677">Repeat</keyword>
<keyword evidence="9" id="KW-0131">Cell cycle</keyword>
<evidence type="ECO:0000256" key="6">
    <source>
        <dbReference type="ARBA" id="ARBA00023163"/>
    </source>
</evidence>
<feature type="domain" description="SpoVT-AbrB" evidence="8">
    <location>
        <begin position="5"/>
        <end position="47"/>
    </location>
</feature>
<dbReference type="GO" id="GO:0009295">
    <property type="term" value="C:nucleoid"/>
    <property type="evidence" value="ECO:0007669"/>
    <property type="project" value="UniProtKB-SubCell"/>
</dbReference>
<comment type="similarity">
    <text evidence="7">Belongs to the MraZ family.</text>
</comment>
<evidence type="ECO:0000256" key="3">
    <source>
        <dbReference type="ARBA" id="ARBA00022737"/>
    </source>
</evidence>
<feature type="domain" description="SpoVT-AbrB" evidence="8">
    <location>
        <begin position="76"/>
        <end position="119"/>
    </location>
</feature>
<evidence type="ECO:0000313" key="9">
    <source>
        <dbReference type="EMBL" id="OHA13012.1"/>
    </source>
</evidence>
<dbReference type="GO" id="GO:0051301">
    <property type="term" value="P:cell division"/>
    <property type="evidence" value="ECO:0007669"/>
    <property type="project" value="UniProtKB-KW"/>
</dbReference>
<gene>
    <name evidence="7" type="primary">mraZ</name>
    <name evidence="9" type="ORF">A2909_00580</name>
</gene>
<evidence type="ECO:0000256" key="7">
    <source>
        <dbReference type="HAMAP-Rule" id="MF_01008"/>
    </source>
</evidence>
<sequence length="144" mass="16693">MLIGEYSHKLDAKKRVALPAKFRKEIGKKSIITRGLDKCLFVYQWDEWQKVAEALSNLSTGKQDTRNFVRIFLSGAAEVETDSLGRILIPEHLKKYAGLEEKVIIAGVYKRIEIWDEKRWENYKSRIESETDMIAEKLGELGLY</sequence>
<dbReference type="InterPro" id="IPR035642">
    <property type="entry name" value="MraZ_N"/>
</dbReference>
<evidence type="ECO:0000256" key="4">
    <source>
        <dbReference type="ARBA" id="ARBA00023015"/>
    </source>
</evidence>
<dbReference type="SUPFAM" id="SSF89447">
    <property type="entry name" value="AbrB/MazE/MraZ-like"/>
    <property type="match status" value="1"/>
</dbReference>
<dbReference type="InterPro" id="IPR037914">
    <property type="entry name" value="SpoVT-AbrB_sf"/>
</dbReference>
<keyword evidence="6 7" id="KW-0804">Transcription</keyword>
<evidence type="ECO:0000256" key="5">
    <source>
        <dbReference type="ARBA" id="ARBA00023125"/>
    </source>
</evidence>
<keyword evidence="2 7" id="KW-0963">Cytoplasm</keyword>
<dbReference type="AlphaFoldDB" id="A0A1G2LQ92"/>
<comment type="subunit">
    <text evidence="7">Forms oligomers.</text>
</comment>
<dbReference type="CDD" id="cd16320">
    <property type="entry name" value="MraZ_N"/>
    <property type="match status" value="1"/>
</dbReference>
<accession>A0A1G2LQ92</accession>